<evidence type="ECO:0000256" key="5">
    <source>
        <dbReference type="ARBA" id="ARBA00023136"/>
    </source>
</evidence>
<feature type="domain" description="Rhodopsin" evidence="7">
    <location>
        <begin position="46"/>
        <end position="225"/>
    </location>
</feature>
<dbReference type="AlphaFoldDB" id="A0A8H7EKD0"/>
<reference evidence="8" key="1">
    <citation type="submission" date="2020-01" db="EMBL/GenBank/DDBJ databases">
        <authorList>
            <person name="Feng Z.H.Z."/>
        </authorList>
    </citation>
    <scope>NUCLEOTIDE SEQUENCE</scope>
    <source>
        <strain evidence="8">CBS107.38</strain>
    </source>
</reference>
<feature type="transmembrane region" description="Helical" evidence="6">
    <location>
        <begin position="576"/>
        <end position="601"/>
    </location>
</feature>
<dbReference type="Pfam" id="PF13520">
    <property type="entry name" value="AA_permease_2"/>
    <property type="match status" value="1"/>
</dbReference>
<evidence type="ECO:0000313" key="9">
    <source>
        <dbReference type="Proteomes" id="UP000596902"/>
    </source>
</evidence>
<protein>
    <submittedName>
        <fullName evidence="8">Amino acid transporter</fullName>
    </submittedName>
</protein>
<dbReference type="Proteomes" id="UP000596902">
    <property type="component" value="Unassembled WGS sequence"/>
</dbReference>
<comment type="caution">
    <text evidence="8">The sequence shown here is derived from an EMBL/GenBank/DDBJ whole genome shotgun (WGS) entry which is preliminary data.</text>
</comment>
<feature type="transmembrane region" description="Helical" evidence="6">
    <location>
        <begin position="717"/>
        <end position="736"/>
    </location>
</feature>
<accession>A0A8H7EKD0</accession>
<proteinExistence type="predicted"/>
<organism evidence="8 9">
    <name type="scientific">Alternaria burnsii</name>
    <dbReference type="NCBI Taxonomy" id="1187904"/>
    <lineage>
        <taxon>Eukaryota</taxon>
        <taxon>Fungi</taxon>
        <taxon>Dikarya</taxon>
        <taxon>Ascomycota</taxon>
        <taxon>Pezizomycotina</taxon>
        <taxon>Dothideomycetes</taxon>
        <taxon>Pleosporomycetidae</taxon>
        <taxon>Pleosporales</taxon>
        <taxon>Pleosporineae</taxon>
        <taxon>Pleosporaceae</taxon>
        <taxon>Alternaria</taxon>
        <taxon>Alternaria sect. Alternaria</taxon>
    </lineage>
</organism>
<evidence type="ECO:0000256" key="4">
    <source>
        <dbReference type="ARBA" id="ARBA00022989"/>
    </source>
</evidence>
<dbReference type="InterPro" id="IPR049326">
    <property type="entry name" value="Rhodopsin_dom_fungi"/>
</dbReference>
<feature type="transmembrane region" description="Helical" evidence="6">
    <location>
        <begin position="409"/>
        <end position="430"/>
    </location>
</feature>
<feature type="transmembrane region" description="Helical" evidence="6">
    <location>
        <begin position="181"/>
        <end position="206"/>
    </location>
</feature>
<reference evidence="8" key="2">
    <citation type="submission" date="2020-08" db="EMBL/GenBank/DDBJ databases">
        <title>Draft Genome Sequence of Cumin Blight Pathogen Alternaria burnsii.</title>
        <authorList>
            <person name="Feng Z."/>
        </authorList>
    </citation>
    <scope>NUCLEOTIDE SEQUENCE</scope>
    <source>
        <strain evidence="8">CBS107.38</strain>
    </source>
</reference>
<keyword evidence="2" id="KW-0813">Transport</keyword>
<feature type="transmembrane region" description="Helical" evidence="6">
    <location>
        <begin position="285"/>
        <end position="311"/>
    </location>
</feature>
<dbReference type="GO" id="GO:0016020">
    <property type="term" value="C:membrane"/>
    <property type="evidence" value="ECO:0007669"/>
    <property type="project" value="UniProtKB-SubCell"/>
</dbReference>
<evidence type="ECO:0000256" key="3">
    <source>
        <dbReference type="ARBA" id="ARBA00022692"/>
    </source>
</evidence>
<dbReference type="InterPro" id="IPR002293">
    <property type="entry name" value="AA/rel_permease1"/>
</dbReference>
<name>A0A8H7EKD0_9PLEO</name>
<feature type="transmembrane region" description="Helical" evidence="6">
    <location>
        <begin position="622"/>
        <end position="642"/>
    </location>
</feature>
<keyword evidence="5 6" id="KW-0472">Membrane</keyword>
<dbReference type="PANTHER" id="PTHR45649:SF1">
    <property type="entry name" value="TRANSPORTER, PUTATIVE (EUROFUNG)-RELATED"/>
    <property type="match status" value="1"/>
</dbReference>
<dbReference type="Pfam" id="PF20684">
    <property type="entry name" value="Fung_rhodopsin"/>
    <property type="match status" value="1"/>
</dbReference>
<feature type="transmembrane region" description="Helical" evidence="6">
    <location>
        <begin position="521"/>
        <end position="543"/>
    </location>
</feature>
<evidence type="ECO:0000313" key="8">
    <source>
        <dbReference type="EMBL" id="KAF7682312.1"/>
    </source>
</evidence>
<gene>
    <name evidence="8" type="ORF">GT037_001288</name>
</gene>
<feature type="transmembrane region" description="Helical" evidence="6">
    <location>
        <begin position="110"/>
        <end position="129"/>
    </location>
</feature>
<sequence>MMAPSLFVSFHHPVPRQPGSSADVGPFVNVVTWILLITSALAVLTRLITKRALRRSLDFDDAFVLLALLASICSGASVSVQIDSGLGRDSHVLTERQIVVYQQAEYANKLLYVATLCFAKLSIISLLMILTESKLHRNLGLGLTGFIALWSALSEVVSAFQCGAIEPWRFLVRGGDCFNLATFWQTVGVVNIVTDLALILFPVHVIMTLQMSTSKKITILTFFGARSLTKVIMEKHIDLQTFDHEILRQRGRGSMSEGKGPKFDRDKYELARVGKEQVLKRRFGLASMTGLSCGLMCTWETLLVIFSIGFANGGPAGLIYGFILIWLGNFSVFVCIGELASAVPTAGGQYHWVSLLAPRSNKKFFSYLTGWLTVVGWIAALTSVCYFVADLILQLVSLNDLDRTYTREGWHGTLLLWAILLLCVFINVFISGALPTIEVVVLIVHVLGFFGILVPLVYLTPIHNSAKQIFTTFHNEGAWNTQTLAFFVGLQGNALAFVGTDSVVHMAEEVKNASTDVPRSMLLSLVVNGTLALGMLFAVLFSAHDIPALLGDQNAATAPFLRIFKDAVGSEAGATVMVAIIVLLEFCSAMGCLAAASRMTWSFARDRGLPFSRALSVIDKRSTIPIVSILAVTVSTALLALINIGNSAAFNGTIFVVLEGFYLSYLLAIGLLLWRRLRGDLENPESSLTIFNETQIDEAYDGSLTWGPWRLAGAWGVANNVVAICYLTLIIFFSFWPSEVSPDLVHMNWAGVVTGSVALFSVAYYLLFAKKSYIGPIVEVGPHAL</sequence>
<keyword evidence="9" id="KW-1185">Reference proteome</keyword>
<feature type="transmembrane region" description="Helical" evidence="6">
    <location>
        <begin position="317"/>
        <end position="343"/>
    </location>
</feature>
<dbReference type="EMBL" id="JAAABM010000001">
    <property type="protein sequence ID" value="KAF7682312.1"/>
    <property type="molecule type" value="Genomic_DNA"/>
</dbReference>
<comment type="subcellular location">
    <subcellularLocation>
        <location evidence="1">Membrane</location>
        <topology evidence="1">Multi-pass membrane protein</topology>
    </subcellularLocation>
</comment>
<dbReference type="RefSeq" id="XP_038792191.1">
    <property type="nucleotide sequence ID" value="XM_038926335.1"/>
</dbReference>
<evidence type="ECO:0000259" key="7">
    <source>
        <dbReference type="Pfam" id="PF20684"/>
    </source>
</evidence>
<dbReference type="GO" id="GO:0022857">
    <property type="term" value="F:transmembrane transporter activity"/>
    <property type="evidence" value="ECO:0007669"/>
    <property type="project" value="InterPro"/>
</dbReference>
<evidence type="ECO:0000256" key="1">
    <source>
        <dbReference type="ARBA" id="ARBA00004141"/>
    </source>
</evidence>
<evidence type="ECO:0000256" key="2">
    <source>
        <dbReference type="ARBA" id="ARBA00022448"/>
    </source>
</evidence>
<dbReference type="Gene3D" id="1.20.1740.10">
    <property type="entry name" value="Amino acid/polyamine transporter I"/>
    <property type="match status" value="1"/>
</dbReference>
<feature type="transmembrane region" description="Helical" evidence="6">
    <location>
        <begin position="654"/>
        <end position="674"/>
    </location>
</feature>
<evidence type="ECO:0000256" key="6">
    <source>
        <dbReference type="SAM" id="Phobius"/>
    </source>
</evidence>
<keyword evidence="4 6" id="KW-1133">Transmembrane helix</keyword>
<feature type="transmembrane region" description="Helical" evidence="6">
    <location>
        <begin position="30"/>
        <end position="49"/>
    </location>
</feature>
<feature type="transmembrane region" description="Helical" evidence="6">
    <location>
        <begin position="61"/>
        <end position="82"/>
    </location>
</feature>
<keyword evidence="3 6" id="KW-0812">Transmembrane</keyword>
<feature type="transmembrane region" description="Helical" evidence="6">
    <location>
        <begin position="479"/>
        <end position="500"/>
    </location>
</feature>
<feature type="transmembrane region" description="Helical" evidence="6">
    <location>
        <begin position="364"/>
        <end position="389"/>
    </location>
</feature>
<feature type="transmembrane region" description="Helical" evidence="6">
    <location>
        <begin position="748"/>
        <end position="767"/>
    </location>
</feature>
<feature type="transmembrane region" description="Helical" evidence="6">
    <location>
        <begin position="141"/>
        <end position="161"/>
    </location>
</feature>
<dbReference type="GeneID" id="62199513"/>
<dbReference type="PANTHER" id="PTHR45649">
    <property type="entry name" value="AMINO-ACID PERMEASE BAT1"/>
    <property type="match status" value="1"/>
</dbReference>
<feature type="transmembrane region" description="Helical" evidence="6">
    <location>
        <begin position="437"/>
        <end position="459"/>
    </location>
</feature>